<keyword evidence="2" id="KW-0677">Repeat</keyword>
<dbReference type="Gene3D" id="3.40.1800.20">
    <property type="match status" value="1"/>
</dbReference>
<keyword evidence="3 5" id="KW-0863">Zinc-finger</keyword>
<evidence type="ECO:0000256" key="6">
    <source>
        <dbReference type="PROSITE-ProRule" id="PRU01263"/>
    </source>
</evidence>
<feature type="binding site" evidence="6">
    <location>
        <position position="60"/>
    </location>
    <ligand>
        <name>Zn(2+)</name>
        <dbReference type="ChEBI" id="CHEBI:29105"/>
    </ligand>
</feature>
<dbReference type="SMART" id="SM00868">
    <property type="entry name" value="zf-AD"/>
    <property type="match status" value="1"/>
</dbReference>
<feature type="binding site" evidence="6">
    <location>
        <position position="19"/>
    </location>
    <ligand>
        <name>Zn(2+)</name>
        <dbReference type="ChEBI" id="CHEBI:29105"/>
    </ligand>
</feature>
<evidence type="ECO:0000259" key="8">
    <source>
        <dbReference type="PROSITE" id="PS50157"/>
    </source>
</evidence>
<reference evidence="10" key="2">
    <citation type="submission" date="2025-05" db="UniProtKB">
        <authorList>
            <consortium name="EnsemblMetazoa"/>
        </authorList>
    </citation>
    <scope>IDENTIFICATION</scope>
    <source>
        <strain evidence="10">Foshan</strain>
    </source>
</reference>
<feature type="domain" description="ZAD" evidence="9">
    <location>
        <begin position="17"/>
        <end position="87"/>
    </location>
</feature>
<dbReference type="SUPFAM" id="SSF57716">
    <property type="entry name" value="Glucocorticoid receptor-like (DNA-binding domain)"/>
    <property type="match status" value="1"/>
</dbReference>
<evidence type="ECO:0000313" key="11">
    <source>
        <dbReference type="Proteomes" id="UP000069940"/>
    </source>
</evidence>
<evidence type="ECO:0008006" key="12">
    <source>
        <dbReference type="Google" id="ProtNLM"/>
    </source>
</evidence>
<dbReference type="PANTHER" id="PTHR24409">
    <property type="entry name" value="ZINC FINGER PROTEIN 142"/>
    <property type="match status" value="1"/>
</dbReference>
<organism evidence="10 11">
    <name type="scientific">Aedes albopictus</name>
    <name type="common">Asian tiger mosquito</name>
    <name type="synonym">Stegomyia albopicta</name>
    <dbReference type="NCBI Taxonomy" id="7160"/>
    <lineage>
        <taxon>Eukaryota</taxon>
        <taxon>Metazoa</taxon>
        <taxon>Ecdysozoa</taxon>
        <taxon>Arthropoda</taxon>
        <taxon>Hexapoda</taxon>
        <taxon>Insecta</taxon>
        <taxon>Pterygota</taxon>
        <taxon>Neoptera</taxon>
        <taxon>Endopterygota</taxon>
        <taxon>Diptera</taxon>
        <taxon>Nematocera</taxon>
        <taxon>Culicoidea</taxon>
        <taxon>Culicidae</taxon>
        <taxon>Culicinae</taxon>
        <taxon>Aedini</taxon>
        <taxon>Aedes</taxon>
        <taxon>Stegomyia</taxon>
    </lineage>
</organism>
<dbReference type="InterPro" id="IPR013087">
    <property type="entry name" value="Znf_C2H2_type"/>
</dbReference>
<dbReference type="Gene3D" id="3.30.160.60">
    <property type="entry name" value="Classic Zinc Finger"/>
    <property type="match status" value="2"/>
</dbReference>
<accession>A0ABM1YZD0</accession>
<feature type="domain" description="C2H2-type" evidence="8">
    <location>
        <begin position="295"/>
        <end position="322"/>
    </location>
</feature>
<dbReference type="GeneID" id="109621312"/>
<dbReference type="Pfam" id="PF00096">
    <property type="entry name" value="zf-C2H2"/>
    <property type="match status" value="1"/>
</dbReference>
<sequence length="405" mass="46582">MYTSSEAQHSSNMINSQVCRLCMSEEFLEDILNQGELHTWIMELLSIKITQNDSISHSICAECKIRLNEFQEYRLQCLDVQNVLWNERAVINDEQDSPEESALENQRNDEAMPLPNSEVEEKTNNVIAEESDQEVILVEDLSSSSECQEEDTRESNMSVDEHYPDDDDQVVEGPPTALSSIEILELSDDEGPKTKKLPSQKARRKEAAKHTCEMCGKKVRGDQMEGHTNKHLGIKPYKCERGCTDVAFADNYHRIWHYRHRHDAPKYCCPVCNRSFATRQAIFRHKRKYHATKLYKCDICPKEFGSEYLQKKHMLEHGAKETKFSCPQCDAFFPTEYALLRHIPQKHVSSEGDDFGRNWLQAQLKQAKVKCEGEVMLPDAMLQDEFVTAEENATHSDSGDLIVIQ</sequence>
<keyword evidence="1 6" id="KW-0479">Metal-binding</keyword>
<dbReference type="SMART" id="SM00355">
    <property type="entry name" value="ZnF_C2H2"/>
    <property type="match status" value="5"/>
</dbReference>
<feature type="domain" description="C2H2-type" evidence="8">
    <location>
        <begin position="324"/>
        <end position="352"/>
    </location>
</feature>
<keyword evidence="4 6" id="KW-0862">Zinc</keyword>
<dbReference type="PROSITE" id="PS50157">
    <property type="entry name" value="ZINC_FINGER_C2H2_2"/>
    <property type="match status" value="3"/>
</dbReference>
<keyword evidence="11" id="KW-1185">Reference proteome</keyword>
<evidence type="ECO:0000256" key="5">
    <source>
        <dbReference type="PROSITE-ProRule" id="PRU00042"/>
    </source>
</evidence>
<evidence type="ECO:0000256" key="4">
    <source>
        <dbReference type="ARBA" id="ARBA00022833"/>
    </source>
</evidence>
<dbReference type="Pfam" id="PF13912">
    <property type="entry name" value="zf-C2H2_6"/>
    <property type="match status" value="1"/>
</dbReference>
<feature type="binding site" evidence="6">
    <location>
        <position position="22"/>
    </location>
    <ligand>
        <name>Zn(2+)</name>
        <dbReference type="ChEBI" id="CHEBI:29105"/>
    </ligand>
</feature>
<evidence type="ECO:0000259" key="9">
    <source>
        <dbReference type="PROSITE" id="PS51915"/>
    </source>
</evidence>
<dbReference type="RefSeq" id="XP_019931567.3">
    <property type="nucleotide sequence ID" value="XM_020076008.3"/>
</dbReference>
<evidence type="ECO:0000313" key="10">
    <source>
        <dbReference type="EnsemblMetazoa" id="AALFPA23_013520.P19565"/>
    </source>
</evidence>
<dbReference type="EnsemblMetazoa" id="AALFPA23_013520.R19565">
    <property type="protein sequence ID" value="AALFPA23_013520.P19565"/>
    <property type="gene ID" value="AALFPA23_013520"/>
</dbReference>
<dbReference type="Pfam" id="PF07776">
    <property type="entry name" value="zf-AD"/>
    <property type="match status" value="1"/>
</dbReference>
<dbReference type="PROSITE" id="PS51915">
    <property type="entry name" value="ZAD"/>
    <property type="match status" value="1"/>
</dbReference>
<name>A0ABM1YZD0_AEDAL</name>
<evidence type="ECO:0000256" key="7">
    <source>
        <dbReference type="SAM" id="MobiDB-lite"/>
    </source>
</evidence>
<evidence type="ECO:0000256" key="2">
    <source>
        <dbReference type="ARBA" id="ARBA00022737"/>
    </source>
</evidence>
<dbReference type="InterPro" id="IPR036236">
    <property type="entry name" value="Znf_C2H2_sf"/>
</dbReference>
<reference evidence="11" key="1">
    <citation type="journal article" date="2015" name="Proc. Natl. Acad. Sci. U.S.A.">
        <title>Genome sequence of the Asian Tiger mosquito, Aedes albopictus, reveals insights into its biology, genetics, and evolution.</title>
        <authorList>
            <person name="Chen X.G."/>
            <person name="Jiang X."/>
            <person name="Gu J."/>
            <person name="Xu M."/>
            <person name="Wu Y."/>
            <person name="Deng Y."/>
            <person name="Zhang C."/>
            <person name="Bonizzoni M."/>
            <person name="Dermauw W."/>
            <person name="Vontas J."/>
            <person name="Armbruster P."/>
            <person name="Huang X."/>
            <person name="Yang Y."/>
            <person name="Zhang H."/>
            <person name="He W."/>
            <person name="Peng H."/>
            <person name="Liu Y."/>
            <person name="Wu K."/>
            <person name="Chen J."/>
            <person name="Lirakis M."/>
            <person name="Topalis P."/>
            <person name="Van Leeuwen T."/>
            <person name="Hall A.B."/>
            <person name="Jiang X."/>
            <person name="Thorpe C."/>
            <person name="Mueller R.L."/>
            <person name="Sun C."/>
            <person name="Waterhouse R.M."/>
            <person name="Yan G."/>
            <person name="Tu Z.J."/>
            <person name="Fang X."/>
            <person name="James A.A."/>
        </authorList>
    </citation>
    <scope>NUCLEOTIDE SEQUENCE [LARGE SCALE GENOMIC DNA]</scope>
    <source>
        <strain evidence="11">Foshan</strain>
    </source>
</reference>
<evidence type="ECO:0000256" key="1">
    <source>
        <dbReference type="ARBA" id="ARBA00022723"/>
    </source>
</evidence>
<protein>
    <recommendedName>
        <fullName evidence="12">C2h2-type zn-finger protein</fullName>
    </recommendedName>
</protein>
<dbReference type="PROSITE" id="PS00028">
    <property type="entry name" value="ZINC_FINGER_C2H2_1"/>
    <property type="match status" value="3"/>
</dbReference>
<dbReference type="InterPro" id="IPR012934">
    <property type="entry name" value="Znf_AD"/>
</dbReference>
<dbReference type="Proteomes" id="UP000069940">
    <property type="component" value="Unassembled WGS sequence"/>
</dbReference>
<feature type="domain" description="C2H2-type" evidence="8">
    <location>
        <begin position="267"/>
        <end position="291"/>
    </location>
</feature>
<feature type="region of interest" description="Disordered" evidence="7">
    <location>
        <begin position="94"/>
        <end position="171"/>
    </location>
</feature>
<proteinExistence type="predicted"/>
<feature type="binding site" evidence="6">
    <location>
        <position position="63"/>
    </location>
    <ligand>
        <name>Zn(2+)</name>
        <dbReference type="ChEBI" id="CHEBI:29105"/>
    </ligand>
</feature>
<dbReference type="SUPFAM" id="SSF57667">
    <property type="entry name" value="beta-beta-alpha zinc fingers"/>
    <property type="match status" value="2"/>
</dbReference>
<evidence type="ECO:0000256" key="3">
    <source>
        <dbReference type="ARBA" id="ARBA00022771"/>
    </source>
</evidence>